<feature type="domain" description="Penicillin-binding protein transpeptidase" evidence="1">
    <location>
        <begin position="1"/>
        <end position="178"/>
    </location>
</feature>
<feature type="non-terminal residue" evidence="2">
    <location>
        <position position="179"/>
    </location>
</feature>
<dbReference type="Pfam" id="PF00905">
    <property type="entry name" value="Transpeptidase"/>
    <property type="match status" value="1"/>
</dbReference>
<keyword evidence="2" id="KW-0131">Cell cycle</keyword>
<accession>K1SU69</accession>
<name>K1SU69_9ZZZZ</name>
<comment type="caution">
    <text evidence="2">The sequence shown here is derived from an EMBL/GenBank/DDBJ whole genome shotgun (WGS) entry which is preliminary data.</text>
</comment>
<dbReference type="GO" id="GO:0005886">
    <property type="term" value="C:plasma membrane"/>
    <property type="evidence" value="ECO:0007669"/>
    <property type="project" value="TreeGrafter"/>
</dbReference>
<organism evidence="2">
    <name type="scientific">human gut metagenome</name>
    <dbReference type="NCBI Taxonomy" id="408170"/>
    <lineage>
        <taxon>unclassified sequences</taxon>
        <taxon>metagenomes</taxon>
        <taxon>organismal metagenomes</taxon>
    </lineage>
</organism>
<sequence>MNVNTGAVLGMATVPQLDPNDPYNITEPKLQAILDNAGTALTEDDISVLQSRLGQDAVADIIADGVVNPNETKSTDEEGNEIDVPSEKSQLQGMIREAEWKNKAVTELYYPGSVFKLMTAAAALDSGLMGADQQFYCGGDLTVFPNTEWEHSYHCAEGNTHGWLDMAGALNHSCNLYFI</sequence>
<dbReference type="InterPro" id="IPR001460">
    <property type="entry name" value="PCN-bd_Tpept"/>
</dbReference>
<dbReference type="SUPFAM" id="SSF56601">
    <property type="entry name" value="beta-lactamase/transpeptidase-like"/>
    <property type="match status" value="1"/>
</dbReference>
<dbReference type="PANTHER" id="PTHR30627">
    <property type="entry name" value="PEPTIDOGLYCAN D,D-TRANSPEPTIDASE"/>
    <property type="match status" value="1"/>
</dbReference>
<dbReference type="GO" id="GO:0051301">
    <property type="term" value="P:cell division"/>
    <property type="evidence" value="ECO:0007669"/>
    <property type="project" value="UniProtKB-KW"/>
</dbReference>
<evidence type="ECO:0000313" key="2">
    <source>
        <dbReference type="EMBL" id="EKC61098.1"/>
    </source>
</evidence>
<dbReference type="InterPro" id="IPR050515">
    <property type="entry name" value="Beta-lactam/transpept"/>
</dbReference>
<proteinExistence type="predicted"/>
<dbReference type="InterPro" id="IPR012338">
    <property type="entry name" value="Beta-lactam/transpept-like"/>
</dbReference>
<dbReference type="Gene3D" id="3.40.710.10">
    <property type="entry name" value="DD-peptidase/beta-lactamase superfamily"/>
    <property type="match status" value="1"/>
</dbReference>
<keyword evidence="2" id="KW-0132">Cell division</keyword>
<dbReference type="GO" id="GO:0071555">
    <property type="term" value="P:cell wall organization"/>
    <property type="evidence" value="ECO:0007669"/>
    <property type="project" value="TreeGrafter"/>
</dbReference>
<gene>
    <name evidence="2" type="ORF">LEA_12523</name>
</gene>
<reference evidence="2" key="1">
    <citation type="journal article" date="2013" name="Environ. Microbiol.">
        <title>Microbiota from the distal guts of lean and obese adolescents exhibit partial functional redundancy besides clear differences in community structure.</title>
        <authorList>
            <person name="Ferrer M."/>
            <person name="Ruiz A."/>
            <person name="Lanza F."/>
            <person name="Haange S.B."/>
            <person name="Oberbach A."/>
            <person name="Till H."/>
            <person name="Bargiela R."/>
            <person name="Campoy C."/>
            <person name="Segura M.T."/>
            <person name="Richter M."/>
            <person name="von Bergen M."/>
            <person name="Seifert J."/>
            <person name="Suarez A."/>
        </authorList>
    </citation>
    <scope>NUCLEOTIDE SEQUENCE</scope>
</reference>
<protein>
    <submittedName>
        <fullName evidence="2">Cell division protein FtsI/penicillin-binding protein 2</fullName>
    </submittedName>
</protein>
<dbReference type="AlphaFoldDB" id="K1SU69"/>
<dbReference type="EMBL" id="AJWY01008477">
    <property type="protein sequence ID" value="EKC61098.1"/>
    <property type="molecule type" value="Genomic_DNA"/>
</dbReference>
<dbReference type="GO" id="GO:0008658">
    <property type="term" value="F:penicillin binding"/>
    <property type="evidence" value="ECO:0007669"/>
    <property type="project" value="InterPro"/>
</dbReference>
<evidence type="ECO:0000259" key="1">
    <source>
        <dbReference type="Pfam" id="PF00905"/>
    </source>
</evidence>